<dbReference type="EMBL" id="JACEEZ010014724">
    <property type="protein sequence ID" value="KAG0719322.1"/>
    <property type="molecule type" value="Genomic_DNA"/>
</dbReference>
<evidence type="ECO:0000256" key="6">
    <source>
        <dbReference type="ARBA" id="ARBA00022801"/>
    </source>
</evidence>
<dbReference type="GO" id="GO:0008892">
    <property type="term" value="F:guanine deaminase activity"/>
    <property type="evidence" value="ECO:0007669"/>
    <property type="project" value="UniProtKB-UniRule"/>
</dbReference>
<comment type="cofactor">
    <cofactor evidence="9">
        <name>Zn(2+)</name>
        <dbReference type="ChEBI" id="CHEBI:29105"/>
    </cofactor>
    <text evidence="9">Binds 1 zinc ion per subunit.</text>
</comment>
<dbReference type="InterPro" id="IPR014311">
    <property type="entry name" value="Guanine_deaminase"/>
</dbReference>
<evidence type="ECO:0000313" key="12">
    <source>
        <dbReference type="Proteomes" id="UP000770661"/>
    </source>
</evidence>
<keyword evidence="7 9" id="KW-0862">Zinc</keyword>
<dbReference type="PANTHER" id="PTHR11271">
    <property type="entry name" value="GUANINE DEAMINASE"/>
    <property type="match status" value="1"/>
</dbReference>
<dbReference type="GO" id="GO:0008270">
    <property type="term" value="F:zinc ion binding"/>
    <property type="evidence" value="ECO:0007669"/>
    <property type="project" value="UniProtKB-UniRule"/>
</dbReference>
<dbReference type="UniPathway" id="UPA00603">
    <property type="reaction ID" value="UER00660"/>
</dbReference>
<evidence type="ECO:0000256" key="2">
    <source>
        <dbReference type="ARBA" id="ARBA00006745"/>
    </source>
</evidence>
<evidence type="ECO:0000313" key="11">
    <source>
        <dbReference type="EMBL" id="KAG0719322.1"/>
    </source>
</evidence>
<evidence type="ECO:0000256" key="3">
    <source>
        <dbReference type="ARBA" id="ARBA00012781"/>
    </source>
</evidence>
<keyword evidence="5 9" id="KW-0479">Metal-binding</keyword>
<accession>A0A8J4Y2P6</accession>
<dbReference type="EC" id="3.5.4.3" evidence="3 9"/>
<proteinExistence type="inferred from homology"/>
<evidence type="ECO:0000256" key="4">
    <source>
        <dbReference type="ARBA" id="ARBA00014514"/>
    </source>
</evidence>
<dbReference type="InterPro" id="IPR051607">
    <property type="entry name" value="Metallo-dep_hydrolases"/>
</dbReference>
<keyword evidence="12" id="KW-1185">Reference proteome</keyword>
<evidence type="ECO:0000256" key="7">
    <source>
        <dbReference type="ARBA" id="ARBA00022833"/>
    </source>
</evidence>
<evidence type="ECO:0000256" key="5">
    <source>
        <dbReference type="ARBA" id="ARBA00022723"/>
    </source>
</evidence>
<dbReference type="InterPro" id="IPR032466">
    <property type="entry name" value="Metal_Hydrolase"/>
</dbReference>
<sequence length="375" mass="41547">MPGLIDTHVHASQFPNNGLCLDLPLLEWLQKYTFPTERSFSDLKVARDVYSRVLDRMLRNGTTTASYFATAHLPATKVLAATVAAKGQRALVGKVNMMMNCPENYREASLEECLRETEEFIIYTKNLQSSLVMPIITPRFAVSCPEDQLRGLGDLASKYKCHVQSHLCESMPEIEFVKKLFPESRSYTHLYHATGLLTEKTIMAHCVWLDDEELRLLAKAQVGVAHCPSSNLNLFSGHCNVRRLLQHGVKVGLGTDCSGGYSPSVLDAMRRALQVSSCVAMDHPAHHALTLAEAFHLATLGGAQAVSLDDRTGNFEAGKEFDAILVDVDDTMEDKIHKFLYNGDDRNMVAVYVAGRRVSARRGGDILAPEGKLEH</sequence>
<dbReference type="NCBIfam" id="TIGR02967">
    <property type="entry name" value="guan_deamin"/>
    <property type="match status" value="1"/>
</dbReference>
<dbReference type="AlphaFoldDB" id="A0A8J4Y2P6"/>
<keyword evidence="6 9" id="KW-0378">Hydrolase</keyword>
<comment type="catalytic activity">
    <reaction evidence="8 9">
        <text>guanine + H2O + H(+) = xanthine + NH4(+)</text>
        <dbReference type="Rhea" id="RHEA:14665"/>
        <dbReference type="ChEBI" id="CHEBI:15377"/>
        <dbReference type="ChEBI" id="CHEBI:15378"/>
        <dbReference type="ChEBI" id="CHEBI:16235"/>
        <dbReference type="ChEBI" id="CHEBI:17712"/>
        <dbReference type="ChEBI" id="CHEBI:28938"/>
        <dbReference type="EC" id="3.5.4.3"/>
    </reaction>
</comment>
<comment type="function">
    <text evidence="9">Catalyzes the hydrolytic deamination of guanine, producing xanthine and ammonia.</text>
</comment>
<feature type="domain" description="Amidohydrolase-related" evidence="10">
    <location>
        <begin position="1"/>
        <end position="358"/>
    </location>
</feature>
<dbReference type="GO" id="GO:0006147">
    <property type="term" value="P:guanine catabolic process"/>
    <property type="evidence" value="ECO:0007669"/>
    <property type="project" value="UniProtKB-UniRule"/>
</dbReference>
<dbReference type="Gene3D" id="3.20.20.140">
    <property type="entry name" value="Metal-dependent hydrolases"/>
    <property type="match status" value="1"/>
</dbReference>
<dbReference type="InterPro" id="IPR006680">
    <property type="entry name" value="Amidohydro-rel"/>
</dbReference>
<dbReference type="SUPFAM" id="SSF51556">
    <property type="entry name" value="Metallo-dependent hydrolases"/>
    <property type="match status" value="1"/>
</dbReference>
<evidence type="ECO:0000259" key="10">
    <source>
        <dbReference type="Pfam" id="PF01979"/>
    </source>
</evidence>
<evidence type="ECO:0000256" key="8">
    <source>
        <dbReference type="ARBA" id="ARBA00051148"/>
    </source>
</evidence>
<comment type="similarity">
    <text evidence="2 9">Belongs to the metallo-dependent hydrolases superfamily. ATZ/TRZ family.</text>
</comment>
<dbReference type="FunFam" id="3.20.20.140:FF:000022">
    <property type="entry name" value="Guanine deaminase"/>
    <property type="match status" value="1"/>
</dbReference>
<dbReference type="PANTHER" id="PTHR11271:SF6">
    <property type="entry name" value="GUANINE DEAMINASE"/>
    <property type="match status" value="1"/>
</dbReference>
<name>A0A8J4Y2P6_CHIOP</name>
<evidence type="ECO:0000256" key="9">
    <source>
        <dbReference type="RuleBase" id="RU366009"/>
    </source>
</evidence>
<reference evidence="11" key="1">
    <citation type="submission" date="2020-07" db="EMBL/GenBank/DDBJ databases">
        <title>The High-quality genome of the commercially important snow crab, Chionoecetes opilio.</title>
        <authorList>
            <person name="Jeong J.-H."/>
            <person name="Ryu S."/>
        </authorList>
    </citation>
    <scope>NUCLEOTIDE SEQUENCE</scope>
    <source>
        <strain evidence="11">MADBK_172401_WGS</strain>
        <tissue evidence="11">Digestive gland</tissue>
    </source>
</reference>
<evidence type="ECO:0000256" key="1">
    <source>
        <dbReference type="ARBA" id="ARBA00004984"/>
    </source>
</evidence>
<gene>
    <name evidence="11" type="primary">guaD</name>
    <name evidence="11" type="ORF">GWK47_050740</name>
</gene>
<comment type="caution">
    <text evidence="11">The sequence shown here is derived from an EMBL/GenBank/DDBJ whole genome shotgun (WGS) entry which is preliminary data.</text>
</comment>
<organism evidence="11 12">
    <name type="scientific">Chionoecetes opilio</name>
    <name type="common">Atlantic snow crab</name>
    <name type="synonym">Cancer opilio</name>
    <dbReference type="NCBI Taxonomy" id="41210"/>
    <lineage>
        <taxon>Eukaryota</taxon>
        <taxon>Metazoa</taxon>
        <taxon>Ecdysozoa</taxon>
        <taxon>Arthropoda</taxon>
        <taxon>Crustacea</taxon>
        <taxon>Multicrustacea</taxon>
        <taxon>Malacostraca</taxon>
        <taxon>Eumalacostraca</taxon>
        <taxon>Eucarida</taxon>
        <taxon>Decapoda</taxon>
        <taxon>Pleocyemata</taxon>
        <taxon>Brachyura</taxon>
        <taxon>Eubrachyura</taxon>
        <taxon>Majoidea</taxon>
        <taxon>Majidae</taxon>
        <taxon>Chionoecetes</taxon>
    </lineage>
</organism>
<dbReference type="OrthoDB" id="194468at2759"/>
<dbReference type="Gene3D" id="2.30.40.10">
    <property type="entry name" value="Urease, subunit C, domain 1"/>
    <property type="match status" value="1"/>
</dbReference>
<dbReference type="Proteomes" id="UP000770661">
    <property type="component" value="Unassembled WGS sequence"/>
</dbReference>
<dbReference type="GO" id="GO:0005829">
    <property type="term" value="C:cytosol"/>
    <property type="evidence" value="ECO:0007669"/>
    <property type="project" value="TreeGrafter"/>
</dbReference>
<dbReference type="Pfam" id="PF01979">
    <property type="entry name" value="Amidohydro_1"/>
    <property type="match status" value="1"/>
</dbReference>
<comment type="pathway">
    <text evidence="1 9">Purine metabolism; guanine degradation; xanthine from guanine: step 1/1.</text>
</comment>
<dbReference type="InterPro" id="IPR011059">
    <property type="entry name" value="Metal-dep_hydrolase_composite"/>
</dbReference>
<protein>
    <recommendedName>
        <fullName evidence="4 9">Guanine deaminase</fullName>
        <shortName evidence="9">Guanase</shortName>
        <ecNumber evidence="3 9">3.5.4.3</ecNumber>
    </recommendedName>
    <alternativeName>
        <fullName evidence="9">Guanine aminohydrolase</fullName>
    </alternativeName>
</protein>